<evidence type="ECO:0000313" key="5">
    <source>
        <dbReference type="Proteomes" id="UP001162891"/>
    </source>
</evidence>
<feature type="chain" id="PRO_5046177366" description="Glycoside hydrolase 123 C-terminal domain-containing protein" evidence="1">
    <location>
        <begin position="24"/>
        <end position="616"/>
    </location>
</feature>
<gene>
    <name evidence="4" type="ORF">AMOR_07180</name>
</gene>
<evidence type="ECO:0000313" key="4">
    <source>
        <dbReference type="EMBL" id="BDG01722.1"/>
    </source>
</evidence>
<feature type="domain" description="Glycoside hydrolase 123 N-terminal" evidence="3">
    <location>
        <begin position="106"/>
        <end position="161"/>
    </location>
</feature>
<accession>A0ABM7WQH5</accession>
<sequence>MKTRRAVLAAAMALTLAPLASRAGEVWTASASEKIRPDAKPRATTDARIAAARNEFEAFQVVVTGPASKVSAKATISGPSKLDAPRLFREDLIDLAHPSALDGATGKWPDALVPDVDDVVGEQRNAFPFDVSSGESRAIWVEVHVPADAAPGTYQGEVTVSSSDGEAKIPFSLVVWDFVLPSTSSLRTAFNLSYGLLMAVHKVSGDDHAALRARYGQLALDHHITLTGITDDGASFDPAHIDRFYGPLIDGKAPTQLQGAKLTAVKYMGSRQSVDEHRQWAGLAKSRGWFDRLFDYTCDEPPLTCAWGDIGPRAQVAHDADPDFRTLVTTQIWDAQDHGVDKSIDIMVPVINWTDDKPGSAVAGDQRSRYDGWLQSGKTKELWLYQSCMSHGCGGTVNIGSPSDSDKYYTGWPSYMIDASATRNRAMEWFSFLEDASGELYWETANAFTHDAWSNQWDFTGNGDGTLFYPGTPSRIGGKTDIPVASIRLKMIREGMEDYEYLKLLADAGDRDGARQVARDLFPNAWTTDVAPDKLAAAREEIAKRILAAKGKGFTGTEGATVGGPAAAATATASKGGCGSTGGTGGATLLALPLLLLAARGGTLRRALAAVVARRR</sequence>
<dbReference type="RefSeq" id="WP_248358495.1">
    <property type="nucleotide sequence ID" value="NZ_AP025591.1"/>
</dbReference>
<dbReference type="InterPro" id="IPR006311">
    <property type="entry name" value="TAT_signal"/>
</dbReference>
<feature type="signal peptide" evidence="1">
    <location>
        <begin position="1"/>
        <end position="23"/>
    </location>
</feature>
<evidence type="ECO:0000256" key="1">
    <source>
        <dbReference type="SAM" id="SignalP"/>
    </source>
</evidence>
<dbReference type="InterPro" id="IPR053850">
    <property type="entry name" value="Glyco_hydro_123_N_2"/>
</dbReference>
<name>A0ABM7WQH5_9BACT</name>
<dbReference type="Pfam" id="PF22680">
    <property type="entry name" value="Glyco_hydro_123_N_2"/>
    <property type="match status" value="1"/>
</dbReference>
<organism evidence="4 5">
    <name type="scientific">Anaeromyxobacter oryzae</name>
    <dbReference type="NCBI Taxonomy" id="2918170"/>
    <lineage>
        <taxon>Bacteria</taxon>
        <taxon>Pseudomonadati</taxon>
        <taxon>Myxococcota</taxon>
        <taxon>Myxococcia</taxon>
        <taxon>Myxococcales</taxon>
        <taxon>Cystobacterineae</taxon>
        <taxon>Anaeromyxobacteraceae</taxon>
        <taxon>Anaeromyxobacter</taxon>
    </lineage>
</organism>
<keyword evidence="5" id="KW-1185">Reference proteome</keyword>
<dbReference type="EMBL" id="AP025591">
    <property type="protein sequence ID" value="BDG01722.1"/>
    <property type="molecule type" value="Genomic_DNA"/>
</dbReference>
<dbReference type="Proteomes" id="UP001162891">
    <property type="component" value="Chromosome"/>
</dbReference>
<evidence type="ECO:0000259" key="2">
    <source>
        <dbReference type="Pfam" id="PF13320"/>
    </source>
</evidence>
<protein>
    <recommendedName>
        <fullName evidence="6">Glycoside hydrolase 123 C-terminal domain-containing protein</fullName>
    </recommendedName>
</protein>
<evidence type="ECO:0000259" key="3">
    <source>
        <dbReference type="Pfam" id="PF22680"/>
    </source>
</evidence>
<keyword evidence="1" id="KW-0732">Signal</keyword>
<proteinExistence type="predicted"/>
<evidence type="ECO:0008006" key="6">
    <source>
        <dbReference type="Google" id="ProtNLM"/>
    </source>
</evidence>
<dbReference type="Pfam" id="PF13320">
    <property type="entry name" value="GH123_cat"/>
    <property type="match status" value="1"/>
</dbReference>
<dbReference type="PROSITE" id="PS51318">
    <property type="entry name" value="TAT"/>
    <property type="match status" value="1"/>
</dbReference>
<reference evidence="5" key="1">
    <citation type="journal article" date="2022" name="Int. J. Syst. Evol. Microbiol.">
        <title>Anaeromyxobacter oryzae sp. nov., Anaeromyxobacter diazotrophicus sp. nov. and Anaeromyxobacter paludicola sp. nov., isolated from paddy soils.</title>
        <authorList>
            <person name="Itoh H."/>
            <person name="Xu Z."/>
            <person name="Mise K."/>
            <person name="Masuda Y."/>
            <person name="Ushijima N."/>
            <person name="Hayakawa C."/>
            <person name="Shiratori Y."/>
            <person name="Senoo K."/>
        </authorList>
    </citation>
    <scope>NUCLEOTIDE SEQUENCE [LARGE SCALE GENOMIC DNA]</scope>
    <source>
        <strain evidence="5">Red232</strain>
    </source>
</reference>
<feature type="domain" description="Glycoside hydrolase 123 catalytic" evidence="2">
    <location>
        <begin position="412"/>
        <end position="505"/>
    </location>
</feature>
<dbReference type="InterPro" id="IPR025150">
    <property type="entry name" value="GH123_cat"/>
</dbReference>